<gene>
    <name evidence="4" type="ORF">KC19_3G013800</name>
</gene>
<feature type="compositionally biased region" description="Basic and acidic residues" evidence="1">
    <location>
        <begin position="22"/>
        <end position="41"/>
    </location>
</feature>
<name>A0A8T0IH30_CERPU</name>
<organism evidence="4 5">
    <name type="scientific">Ceratodon purpureus</name>
    <name type="common">Fire moss</name>
    <name type="synonym">Dicranum purpureum</name>
    <dbReference type="NCBI Taxonomy" id="3225"/>
    <lineage>
        <taxon>Eukaryota</taxon>
        <taxon>Viridiplantae</taxon>
        <taxon>Streptophyta</taxon>
        <taxon>Embryophyta</taxon>
        <taxon>Bryophyta</taxon>
        <taxon>Bryophytina</taxon>
        <taxon>Bryopsida</taxon>
        <taxon>Dicranidae</taxon>
        <taxon>Pseudoditrichales</taxon>
        <taxon>Ditrichaceae</taxon>
        <taxon>Ceratodon</taxon>
    </lineage>
</organism>
<proteinExistence type="predicted"/>
<evidence type="ECO:0000313" key="5">
    <source>
        <dbReference type="Proteomes" id="UP000822688"/>
    </source>
</evidence>
<feature type="transmembrane region" description="Helical" evidence="2">
    <location>
        <begin position="365"/>
        <end position="382"/>
    </location>
</feature>
<feature type="region of interest" description="Disordered" evidence="1">
    <location>
        <begin position="1"/>
        <end position="57"/>
    </location>
</feature>
<dbReference type="Pfam" id="PF01764">
    <property type="entry name" value="Lipase_3"/>
    <property type="match status" value="1"/>
</dbReference>
<evidence type="ECO:0000313" key="4">
    <source>
        <dbReference type="EMBL" id="KAG0581838.1"/>
    </source>
</evidence>
<dbReference type="PANTHER" id="PTHR46398">
    <property type="entry name" value="ALPHA/BETA-HYDROLASES SUPERFAMILY PROTEIN"/>
    <property type="match status" value="1"/>
</dbReference>
<dbReference type="SUPFAM" id="SSF53474">
    <property type="entry name" value="alpha/beta-Hydrolases"/>
    <property type="match status" value="1"/>
</dbReference>
<dbReference type="InterPro" id="IPR002921">
    <property type="entry name" value="Fungal_lipase-type"/>
</dbReference>
<comment type="caution">
    <text evidence="4">The sequence shown here is derived from an EMBL/GenBank/DDBJ whole genome shotgun (WGS) entry which is preliminary data.</text>
</comment>
<dbReference type="EMBL" id="CM026423">
    <property type="protein sequence ID" value="KAG0581838.1"/>
    <property type="molecule type" value="Genomic_DNA"/>
</dbReference>
<evidence type="ECO:0000256" key="2">
    <source>
        <dbReference type="SAM" id="Phobius"/>
    </source>
</evidence>
<dbReference type="Gene3D" id="3.40.50.1820">
    <property type="entry name" value="alpha/beta hydrolase"/>
    <property type="match status" value="1"/>
</dbReference>
<evidence type="ECO:0000259" key="3">
    <source>
        <dbReference type="Pfam" id="PF01764"/>
    </source>
</evidence>
<keyword evidence="2" id="KW-0812">Transmembrane</keyword>
<keyword evidence="2" id="KW-0472">Membrane</keyword>
<dbReference type="Proteomes" id="UP000822688">
    <property type="component" value="Chromosome 3"/>
</dbReference>
<keyword evidence="2" id="KW-1133">Transmembrane helix</keyword>
<reference evidence="4" key="1">
    <citation type="submission" date="2020-06" db="EMBL/GenBank/DDBJ databases">
        <title>WGS assembly of Ceratodon purpureus strain R40.</title>
        <authorList>
            <person name="Carey S.B."/>
            <person name="Jenkins J."/>
            <person name="Shu S."/>
            <person name="Lovell J.T."/>
            <person name="Sreedasyam A."/>
            <person name="Maumus F."/>
            <person name="Tiley G.P."/>
            <person name="Fernandez-Pozo N."/>
            <person name="Barry K."/>
            <person name="Chen C."/>
            <person name="Wang M."/>
            <person name="Lipzen A."/>
            <person name="Daum C."/>
            <person name="Saski C.A."/>
            <person name="Payton A.C."/>
            <person name="Mcbreen J.C."/>
            <person name="Conrad R.E."/>
            <person name="Kollar L.M."/>
            <person name="Olsson S."/>
            <person name="Huttunen S."/>
            <person name="Landis J.B."/>
            <person name="Wickett N.J."/>
            <person name="Johnson M.G."/>
            <person name="Rensing S.A."/>
            <person name="Grimwood J."/>
            <person name="Schmutz J."/>
            <person name="Mcdaniel S.F."/>
        </authorList>
    </citation>
    <scope>NUCLEOTIDE SEQUENCE</scope>
    <source>
        <strain evidence="4">R40</strain>
    </source>
</reference>
<accession>A0A8T0IH30</accession>
<sequence length="475" mass="53139">MAGNTNAKARKFGGSFRNSTESNRDLHEEEGREQDLLRRNEFGYSMGGHDSSGTNGYSFSEDHAIGAIPELQSVAPGVGVEPGTQYGKVPPERSNNSAPNIRRFFSKKSDRRQEEGQPWEQVGDEDLIGKTKGKFGTKRLFWRGSLDSQGCPTASPVEVKDIFRHIILNLGAYGEDLNGLSKAIKEHDPLFDPKGVVDFQKPTAHGACPPYFIYVDHALKEVSMYIRGLNLMHRQDYISLLNNRRGEKSFDGGYVHHGMSEPAEWAVKHAGPVLRDQLRANEGYRLTIVGHSLGAGVASLLTIFLIKKNTEVLGGINPNLIRAIVIAPPRVMSLDLAIKYADRVNSVIYQDDFLPRVSTQSVKRLFLTTFALTGAIVFIFWVKQFLQNKVSEDTKRLFPPGKIYHFVYKQPGKSGHRPIRARVVPSAKNRFERLVLSASGTINNHYILALAKHLKTYNWPEVLKDQWLTAVLQTA</sequence>
<dbReference type="CDD" id="cd00519">
    <property type="entry name" value="Lipase_3"/>
    <property type="match status" value="1"/>
</dbReference>
<keyword evidence="5" id="KW-1185">Reference proteome</keyword>
<dbReference type="GO" id="GO:0006629">
    <property type="term" value="P:lipid metabolic process"/>
    <property type="evidence" value="ECO:0007669"/>
    <property type="project" value="InterPro"/>
</dbReference>
<feature type="transmembrane region" description="Helical" evidence="2">
    <location>
        <begin position="284"/>
        <end position="306"/>
    </location>
</feature>
<protein>
    <recommendedName>
        <fullName evidence="3">Fungal lipase-type domain-containing protein</fullName>
    </recommendedName>
</protein>
<evidence type="ECO:0000256" key="1">
    <source>
        <dbReference type="SAM" id="MobiDB-lite"/>
    </source>
</evidence>
<feature type="domain" description="Fungal lipase-type" evidence="3">
    <location>
        <begin position="224"/>
        <end position="360"/>
    </location>
</feature>
<dbReference type="InterPro" id="IPR029058">
    <property type="entry name" value="AB_hydrolase_fold"/>
</dbReference>
<dbReference type="AlphaFoldDB" id="A0A8T0IH30"/>
<dbReference type="PANTHER" id="PTHR46398:SF14">
    <property type="entry name" value="FUNGAL LIPASE-LIKE DOMAIN-CONTAINING PROTEIN"/>
    <property type="match status" value="1"/>
</dbReference>